<dbReference type="EMBL" id="DXHX01000046">
    <property type="protein sequence ID" value="HIV74090.1"/>
    <property type="molecule type" value="Genomic_DNA"/>
</dbReference>
<feature type="transmembrane region" description="Helical" evidence="1">
    <location>
        <begin position="114"/>
        <end position="133"/>
    </location>
</feature>
<accession>A0A9D1PLR5</accession>
<evidence type="ECO:0000313" key="2">
    <source>
        <dbReference type="EMBL" id="HIV74090.1"/>
    </source>
</evidence>
<keyword evidence="1" id="KW-1133">Transmembrane helix</keyword>
<dbReference type="Pfam" id="PF11193">
    <property type="entry name" value="DUF2812"/>
    <property type="match status" value="1"/>
</dbReference>
<evidence type="ECO:0000313" key="3">
    <source>
        <dbReference type="Proteomes" id="UP000823937"/>
    </source>
</evidence>
<evidence type="ECO:0000256" key="1">
    <source>
        <dbReference type="SAM" id="Phobius"/>
    </source>
</evidence>
<dbReference type="InterPro" id="IPR021359">
    <property type="entry name" value="DUF2812"/>
</dbReference>
<reference evidence="2" key="2">
    <citation type="submission" date="2021-04" db="EMBL/GenBank/DDBJ databases">
        <authorList>
            <person name="Gilroy R."/>
        </authorList>
    </citation>
    <scope>NUCLEOTIDE SEQUENCE</scope>
    <source>
        <strain evidence="2">CHK169-2315</strain>
    </source>
</reference>
<name>A0A9D1PLR5_9BACI</name>
<proteinExistence type="predicted"/>
<gene>
    <name evidence="2" type="ORF">H9895_03300</name>
</gene>
<reference evidence="2" key="1">
    <citation type="journal article" date="2021" name="PeerJ">
        <title>Extensive microbial diversity within the chicken gut microbiome revealed by metagenomics and culture.</title>
        <authorList>
            <person name="Gilroy R."/>
            <person name="Ravi A."/>
            <person name="Getino M."/>
            <person name="Pursley I."/>
            <person name="Horton D.L."/>
            <person name="Alikhan N.F."/>
            <person name="Baker D."/>
            <person name="Gharbi K."/>
            <person name="Hall N."/>
            <person name="Watson M."/>
            <person name="Adriaenssens E.M."/>
            <person name="Foster-Nyarko E."/>
            <person name="Jarju S."/>
            <person name="Secka A."/>
            <person name="Antonio M."/>
            <person name="Oren A."/>
            <person name="Chaudhuri R.R."/>
            <person name="La Ragione R."/>
            <person name="Hildebrand F."/>
            <person name="Pallen M.J."/>
        </authorList>
    </citation>
    <scope>NUCLEOTIDE SEQUENCE</scope>
    <source>
        <strain evidence="2">CHK169-2315</strain>
    </source>
</reference>
<dbReference type="AlphaFoldDB" id="A0A9D1PLR5"/>
<keyword evidence="1" id="KW-0472">Membrane</keyword>
<keyword evidence="1" id="KW-0812">Transmembrane</keyword>
<comment type="caution">
    <text evidence="2">The sequence shown here is derived from an EMBL/GenBank/DDBJ whole genome shotgun (WGS) entry which is preliminary data.</text>
</comment>
<feature type="transmembrane region" description="Helical" evidence="1">
    <location>
        <begin position="139"/>
        <end position="159"/>
    </location>
</feature>
<protein>
    <submittedName>
        <fullName evidence="2">DUF2812 domain-containing protein</fullName>
    </submittedName>
</protein>
<organism evidence="2 3">
    <name type="scientific">Candidatus Pseudogracilibacillus intestinigallinarum</name>
    <dbReference type="NCBI Taxonomy" id="2838742"/>
    <lineage>
        <taxon>Bacteria</taxon>
        <taxon>Bacillati</taxon>
        <taxon>Bacillota</taxon>
        <taxon>Bacilli</taxon>
        <taxon>Bacillales</taxon>
        <taxon>Bacillaceae</taxon>
        <taxon>Pseudogracilibacillus</taxon>
    </lineage>
</organism>
<dbReference type="Proteomes" id="UP000823937">
    <property type="component" value="Unassembled WGS sequence"/>
</dbReference>
<sequence>MTLVKYRFMLDYEKEERWINEMSAQGWHLKKFCLGRFVFEREEQVEYTYRNEYVIDMKKVEKEEYKSLLEDSGAEIVHESFGWIYVRKLASEGPFEIFSDSASKITYYNKIQNIIMTLFGINIFMFFLNAILFSQHDPFNGLNFTVGIINGIVALVLLIPIKHIKRSKKELEREQLFYE</sequence>